<reference evidence="3" key="1">
    <citation type="journal article" date="2019" name="Int. J. Syst. Evol. Microbiol.">
        <title>The Global Catalogue of Microorganisms (GCM) 10K type strain sequencing project: providing services to taxonomists for standard genome sequencing and annotation.</title>
        <authorList>
            <consortium name="The Broad Institute Genomics Platform"/>
            <consortium name="The Broad Institute Genome Sequencing Center for Infectious Disease"/>
            <person name="Wu L."/>
            <person name="Ma J."/>
        </authorList>
    </citation>
    <scope>NUCLEOTIDE SEQUENCE [LARGE SCALE GENOMIC DNA]</scope>
    <source>
        <strain evidence="3">JCM 17656</strain>
    </source>
</reference>
<keyword evidence="3" id="KW-1185">Reference proteome</keyword>
<protein>
    <submittedName>
        <fullName evidence="2">Uncharacterized protein</fullName>
    </submittedName>
</protein>
<organism evidence="2 3">
    <name type="scientific">Streptomyces osmaniensis</name>
    <dbReference type="NCBI Taxonomy" id="593134"/>
    <lineage>
        <taxon>Bacteria</taxon>
        <taxon>Bacillati</taxon>
        <taxon>Actinomycetota</taxon>
        <taxon>Actinomycetes</taxon>
        <taxon>Kitasatosporales</taxon>
        <taxon>Streptomycetaceae</taxon>
        <taxon>Streptomyces</taxon>
    </lineage>
</organism>
<dbReference type="EMBL" id="BAABCE010000001">
    <property type="protein sequence ID" value="GAA3527704.1"/>
    <property type="molecule type" value="Genomic_DNA"/>
</dbReference>
<evidence type="ECO:0000313" key="3">
    <source>
        <dbReference type="Proteomes" id="UP001500707"/>
    </source>
</evidence>
<keyword evidence="1" id="KW-1133">Transmembrane helix</keyword>
<dbReference type="Proteomes" id="UP001500707">
    <property type="component" value="Unassembled WGS sequence"/>
</dbReference>
<feature type="transmembrane region" description="Helical" evidence="1">
    <location>
        <begin position="110"/>
        <end position="126"/>
    </location>
</feature>
<gene>
    <name evidence="2" type="ORF">GCM10022295_07170</name>
</gene>
<accession>A0ABP6V620</accession>
<feature type="transmembrane region" description="Helical" evidence="1">
    <location>
        <begin position="84"/>
        <end position="104"/>
    </location>
</feature>
<sequence>MYPERPAVRPAPLARTVTPTSVVPAAEQHLAPAPPPGMRVIGYVRIEGMLYPQYGPEYVPVETVAAPATPVLDPQAQRTAAKGVLAVGAGVGSYFGMLALQILVDSLVRLLAAAAVVAVAWVAGGGRRGSTTYVTNNRGFLAGWKSQNGPRK</sequence>
<comment type="caution">
    <text evidence="2">The sequence shown here is derived from an EMBL/GenBank/DDBJ whole genome shotgun (WGS) entry which is preliminary data.</text>
</comment>
<proteinExistence type="predicted"/>
<keyword evidence="1" id="KW-0472">Membrane</keyword>
<keyword evidence="1" id="KW-0812">Transmembrane</keyword>
<name>A0ABP6V620_9ACTN</name>
<dbReference type="RefSeq" id="WP_346180178.1">
    <property type="nucleotide sequence ID" value="NZ_BAABCE010000001.1"/>
</dbReference>
<evidence type="ECO:0000256" key="1">
    <source>
        <dbReference type="SAM" id="Phobius"/>
    </source>
</evidence>
<evidence type="ECO:0000313" key="2">
    <source>
        <dbReference type="EMBL" id="GAA3527704.1"/>
    </source>
</evidence>